<proteinExistence type="predicted"/>
<comment type="caution">
    <text evidence="2">The sequence shown here is derived from an EMBL/GenBank/DDBJ whole genome shotgun (WGS) entry which is preliminary data.</text>
</comment>
<dbReference type="SMART" id="SM00028">
    <property type="entry name" value="TPR"/>
    <property type="match status" value="2"/>
</dbReference>
<dbReference type="Proteomes" id="UP000824225">
    <property type="component" value="Unassembled WGS sequence"/>
</dbReference>
<sequence>MDVRKIRENLGRIKIYYLKGETLRALGFAVMALKDVVRAGGAPPVDVRGPLREGVQLLARDKDVKRLSKAPLMYQPGQERALLLTLATLYKQLEEEAGRESRENAFARKQRLDQALGLGRRLLAQGKVSEADAAFQEALTHYRDERRVFQLIGKSLFDAGQPRRAVPYLKKAVELEPDNGVARELLESALGRVSAASQV</sequence>
<dbReference type="Pfam" id="PF13181">
    <property type="entry name" value="TPR_8"/>
    <property type="match status" value="1"/>
</dbReference>
<dbReference type="InterPro" id="IPR019734">
    <property type="entry name" value="TPR_rpt"/>
</dbReference>
<evidence type="ECO:0000313" key="2">
    <source>
        <dbReference type="EMBL" id="HJA07632.1"/>
    </source>
</evidence>
<keyword evidence="1" id="KW-0802">TPR repeat</keyword>
<evidence type="ECO:0008006" key="4">
    <source>
        <dbReference type="Google" id="ProtNLM"/>
    </source>
</evidence>
<organism evidence="2 3">
    <name type="scientific">Candidatus Mailhella merdigallinarum</name>
    <dbReference type="NCBI Taxonomy" id="2838658"/>
    <lineage>
        <taxon>Bacteria</taxon>
        <taxon>Pseudomonadati</taxon>
        <taxon>Thermodesulfobacteriota</taxon>
        <taxon>Desulfovibrionia</taxon>
        <taxon>Desulfovibrionales</taxon>
        <taxon>Desulfovibrionaceae</taxon>
        <taxon>Mailhella</taxon>
    </lineage>
</organism>
<dbReference type="EMBL" id="DXAN01000001">
    <property type="protein sequence ID" value="HJA07632.1"/>
    <property type="molecule type" value="Genomic_DNA"/>
</dbReference>
<feature type="repeat" description="TPR" evidence="1">
    <location>
        <begin position="146"/>
        <end position="179"/>
    </location>
</feature>
<dbReference type="PROSITE" id="PS50005">
    <property type="entry name" value="TPR"/>
    <property type="match status" value="1"/>
</dbReference>
<evidence type="ECO:0000256" key="1">
    <source>
        <dbReference type="PROSITE-ProRule" id="PRU00339"/>
    </source>
</evidence>
<dbReference type="SUPFAM" id="SSF48452">
    <property type="entry name" value="TPR-like"/>
    <property type="match status" value="1"/>
</dbReference>
<dbReference type="InterPro" id="IPR011990">
    <property type="entry name" value="TPR-like_helical_dom_sf"/>
</dbReference>
<accession>A0A9D2HBV9</accession>
<protein>
    <recommendedName>
        <fullName evidence="4">Tetratricopeptide repeat protein</fullName>
    </recommendedName>
</protein>
<reference evidence="2" key="1">
    <citation type="journal article" date="2021" name="PeerJ">
        <title>Extensive microbial diversity within the chicken gut microbiome revealed by metagenomics and culture.</title>
        <authorList>
            <person name="Gilroy R."/>
            <person name="Ravi A."/>
            <person name="Getino M."/>
            <person name="Pursley I."/>
            <person name="Horton D.L."/>
            <person name="Alikhan N.F."/>
            <person name="Baker D."/>
            <person name="Gharbi K."/>
            <person name="Hall N."/>
            <person name="Watson M."/>
            <person name="Adriaenssens E.M."/>
            <person name="Foster-Nyarko E."/>
            <person name="Jarju S."/>
            <person name="Secka A."/>
            <person name="Antonio M."/>
            <person name="Oren A."/>
            <person name="Chaudhuri R.R."/>
            <person name="La Ragione R."/>
            <person name="Hildebrand F."/>
            <person name="Pallen M.J."/>
        </authorList>
    </citation>
    <scope>NUCLEOTIDE SEQUENCE</scope>
    <source>
        <strain evidence="2">CHK186-16707</strain>
    </source>
</reference>
<dbReference type="AlphaFoldDB" id="A0A9D2HBV9"/>
<name>A0A9D2HBV9_9BACT</name>
<evidence type="ECO:0000313" key="3">
    <source>
        <dbReference type="Proteomes" id="UP000824225"/>
    </source>
</evidence>
<dbReference type="Gene3D" id="1.25.40.10">
    <property type="entry name" value="Tetratricopeptide repeat domain"/>
    <property type="match status" value="1"/>
</dbReference>
<gene>
    <name evidence="2" type="ORF">H9962_00355</name>
</gene>
<reference evidence="2" key="2">
    <citation type="submission" date="2021-04" db="EMBL/GenBank/DDBJ databases">
        <authorList>
            <person name="Gilroy R."/>
        </authorList>
    </citation>
    <scope>NUCLEOTIDE SEQUENCE</scope>
    <source>
        <strain evidence="2">CHK186-16707</strain>
    </source>
</reference>